<keyword evidence="1" id="KW-0175">Coiled coil</keyword>
<dbReference type="EMBL" id="UZAH01005016">
    <property type="protein sequence ID" value="VDO28466.1"/>
    <property type="molecule type" value="Genomic_DNA"/>
</dbReference>
<evidence type="ECO:0000256" key="1">
    <source>
        <dbReference type="SAM" id="Coils"/>
    </source>
</evidence>
<accession>A0A183F9G9</accession>
<evidence type="ECO:0000313" key="2">
    <source>
        <dbReference type="EMBL" id="VDO28466.1"/>
    </source>
</evidence>
<keyword evidence="3" id="KW-1185">Reference proteome</keyword>
<sequence>MVAVSKSFVSRRVRLQLWPILEKWVTRDRFHTHSSGSVAYKLLLQTTKSIADICIGIEALPLEAQPILDLLELIRKQATADQMKSEADNASRRIQAYLAERRQ</sequence>
<evidence type="ECO:0000313" key="4">
    <source>
        <dbReference type="WBParaSite" id="HPBE_0000281101-mRNA-1"/>
    </source>
</evidence>
<dbReference type="Proteomes" id="UP000050761">
    <property type="component" value="Unassembled WGS sequence"/>
</dbReference>
<dbReference type="WBParaSite" id="HPBE_0000281101-mRNA-1">
    <property type="protein sequence ID" value="HPBE_0000281101-mRNA-1"/>
    <property type="gene ID" value="HPBE_0000281101"/>
</dbReference>
<proteinExistence type="predicted"/>
<evidence type="ECO:0000313" key="3">
    <source>
        <dbReference type="Proteomes" id="UP000050761"/>
    </source>
</evidence>
<dbReference type="OrthoDB" id="5865642at2759"/>
<protein>
    <submittedName>
        <fullName evidence="4">PWI domain-containing protein</fullName>
    </submittedName>
</protein>
<accession>A0A3P7U228</accession>
<organism evidence="3 4">
    <name type="scientific">Heligmosomoides polygyrus</name>
    <name type="common">Parasitic roundworm</name>
    <dbReference type="NCBI Taxonomy" id="6339"/>
    <lineage>
        <taxon>Eukaryota</taxon>
        <taxon>Metazoa</taxon>
        <taxon>Ecdysozoa</taxon>
        <taxon>Nematoda</taxon>
        <taxon>Chromadorea</taxon>
        <taxon>Rhabditida</taxon>
        <taxon>Rhabditina</taxon>
        <taxon>Rhabditomorpha</taxon>
        <taxon>Strongyloidea</taxon>
        <taxon>Heligmosomidae</taxon>
        <taxon>Heligmosomoides</taxon>
    </lineage>
</organism>
<reference evidence="2 3" key="1">
    <citation type="submission" date="2018-11" db="EMBL/GenBank/DDBJ databases">
        <authorList>
            <consortium name="Pathogen Informatics"/>
        </authorList>
    </citation>
    <scope>NUCLEOTIDE SEQUENCE [LARGE SCALE GENOMIC DNA]</scope>
</reference>
<reference evidence="4" key="2">
    <citation type="submission" date="2019-09" db="UniProtKB">
        <authorList>
            <consortium name="WormBaseParasite"/>
        </authorList>
    </citation>
    <scope>IDENTIFICATION</scope>
</reference>
<dbReference type="AlphaFoldDB" id="A0A183F9G9"/>
<name>A0A183F9G9_HELPZ</name>
<feature type="coiled-coil region" evidence="1">
    <location>
        <begin position="73"/>
        <end position="100"/>
    </location>
</feature>
<gene>
    <name evidence="2" type="ORF">HPBE_LOCUS2812</name>
</gene>